<keyword evidence="4" id="KW-0479">Metal-binding</keyword>
<evidence type="ECO:0000313" key="10">
    <source>
        <dbReference type="Proteomes" id="UP001265550"/>
    </source>
</evidence>
<dbReference type="PANTHER" id="PTHR43756:SF5">
    <property type="entry name" value="CHOLINE MONOOXYGENASE, CHLOROPLASTIC"/>
    <property type="match status" value="1"/>
</dbReference>
<evidence type="ECO:0000259" key="8">
    <source>
        <dbReference type="PROSITE" id="PS51296"/>
    </source>
</evidence>
<dbReference type="Pfam" id="PF00355">
    <property type="entry name" value="Rieske"/>
    <property type="match status" value="1"/>
</dbReference>
<accession>A0ABU1V993</accession>
<dbReference type="CDD" id="cd00680">
    <property type="entry name" value="RHO_alpha_C"/>
    <property type="match status" value="1"/>
</dbReference>
<evidence type="ECO:0000256" key="4">
    <source>
        <dbReference type="ARBA" id="ARBA00022723"/>
    </source>
</evidence>
<dbReference type="EMBL" id="JAVDWE010000003">
    <property type="protein sequence ID" value="MDR7093893.1"/>
    <property type="molecule type" value="Genomic_DNA"/>
</dbReference>
<keyword evidence="9" id="KW-0503">Monooxygenase</keyword>
<evidence type="ECO:0000313" key="9">
    <source>
        <dbReference type="EMBL" id="MDR7093893.1"/>
    </source>
</evidence>
<keyword evidence="7" id="KW-0411">Iron-sulfur</keyword>
<protein>
    <submittedName>
        <fullName evidence="9">Choline monooxygenase</fullName>
        <ecNumber evidence="9">1.14.15.7</ecNumber>
    </submittedName>
</protein>
<dbReference type="PANTHER" id="PTHR43756">
    <property type="entry name" value="CHOLINE MONOOXYGENASE, CHLOROPLASTIC"/>
    <property type="match status" value="1"/>
</dbReference>
<comment type="cofactor">
    <cofactor evidence="1">
        <name>Fe cation</name>
        <dbReference type="ChEBI" id="CHEBI:24875"/>
    </cofactor>
</comment>
<evidence type="ECO:0000256" key="2">
    <source>
        <dbReference type="ARBA" id="ARBA00008751"/>
    </source>
</evidence>
<dbReference type="RefSeq" id="WP_204732244.1">
    <property type="nucleotide sequence ID" value="NZ_JAVDWE010000003.1"/>
</dbReference>
<dbReference type="CDD" id="cd03469">
    <property type="entry name" value="Rieske_RO_Alpha_N"/>
    <property type="match status" value="1"/>
</dbReference>
<dbReference type="Pfam" id="PF00848">
    <property type="entry name" value="Ring_hydroxyl_A"/>
    <property type="match status" value="1"/>
</dbReference>
<keyword evidence="3" id="KW-0001">2Fe-2S</keyword>
<sequence length="382" mass="43694">MSDLSLQLQQAASQLPVSSYFSEALFQREKETLFQRGPRYVGHQLSVPNVGDYHALPQEAGGRALVRTDKGVELVSNVCRHRQAVMLKGRGNLGETRTGHAGGNIVCPLHRWTYSGTHGEQAGRLLGAPHFEQDPCLNLNNYALREWNGLLFEDNGRDVQADLSNMGPRAALDFEGMVLDHVELHECNYNWKTFIEVYLEDYHVAPFHPGLGGFVTCEDLRWEFKREYSVQTVGPANLMGNAGSPVYQRWHEQLMNYRQGRMPEHGAIWLTYYPHIMVEWYPHVLTVSTLYPVSVDKTLNMVEFYYPEEIAAFEREFVEAQRAAYMETCVEDDEIAERMDAGRKALLARGDNEVGPYQSPMEDGMQHFHEWYRRQMADAVQG</sequence>
<gene>
    <name evidence="9" type="ORF">J2X09_001625</name>
</gene>
<dbReference type="InterPro" id="IPR001663">
    <property type="entry name" value="Rng_hydr_dOase-A"/>
</dbReference>
<dbReference type="Proteomes" id="UP001265550">
    <property type="component" value="Unassembled WGS sequence"/>
</dbReference>
<dbReference type="SUPFAM" id="SSF50022">
    <property type="entry name" value="ISP domain"/>
    <property type="match status" value="1"/>
</dbReference>
<dbReference type="Gene3D" id="2.102.10.10">
    <property type="entry name" value="Rieske [2Fe-2S] iron-sulphur domain"/>
    <property type="match status" value="1"/>
</dbReference>
<keyword evidence="5 9" id="KW-0560">Oxidoreductase</keyword>
<dbReference type="Gene3D" id="3.90.380.10">
    <property type="entry name" value="Naphthalene 1,2-dioxygenase Alpha Subunit, Chain A, domain 1"/>
    <property type="match status" value="1"/>
</dbReference>
<proteinExistence type="inferred from homology"/>
<keyword evidence="6" id="KW-0408">Iron</keyword>
<dbReference type="PROSITE" id="PS51296">
    <property type="entry name" value="RIESKE"/>
    <property type="match status" value="1"/>
</dbReference>
<feature type="domain" description="Rieske" evidence="8">
    <location>
        <begin position="39"/>
        <end position="153"/>
    </location>
</feature>
<dbReference type="EC" id="1.14.15.7" evidence="9"/>
<dbReference type="InterPro" id="IPR017941">
    <property type="entry name" value="Rieske_2Fe-2S"/>
</dbReference>
<dbReference type="InterPro" id="IPR015879">
    <property type="entry name" value="Ring_hydroxy_dOase_asu_C_dom"/>
</dbReference>
<reference evidence="9 10" key="1">
    <citation type="submission" date="2023-07" db="EMBL/GenBank/DDBJ databases">
        <title>Sorghum-associated microbial communities from plants grown in Nebraska, USA.</title>
        <authorList>
            <person name="Schachtman D."/>
        </authorList>
    </citation>
    <scope>NUCLEOTIDE SEQUENCE [LARGE SCALE GENOMIC DNA]</scope>
    <source>
        <strain evidence="9 10">BE240</strain>
    </source>
</reference>
<dbReference type="SUPFAM" id="SSF55961">
    <property type="entry name" value="Bet v1-like"/>
    <property type="match status" value="1"/>
</dbReference>
<evidence type="ECO:0000256" key="6">
    <source>
        <dbReference type="ARBA" id="ARBA00023004"/>
    </source>
</evidence>
<evidence type="ECO:0000256" key="3">
    <source>
        <dbReference type="ARBA" id="ARBA00022714"/>
    </source>
</evidence>
<dbReference type="InterPro" id="IPR036922">
    <property type="entry name" value="Rieske_2Fe-2S_sf"/>
</dbReference>
<evidence type="ECO:0000256" key="7">
    <source>
        <dbReference type="ARBA" id="ARBA00023014"/>
    </source>
</evidence>
<comment type="similarity">
    <text evidence="2">Belongs to the bacterial ring-hydroxylating dioxygenase alpha subunit family.</text>
</comment>
<comment type="caution">
    <text evidence="9">The sequence shown here is derived from an EMBL/GenBank/DDBJ whole genome shotgun (WGS) entry which is preliminary data.</text>
</comment>
<evidence type="ECO:0000256" key="1">
    <source>
        <dbReference type="ARBA" id="ARBA00001962"/>
    </source>
</evidence>
<dbReference type="GO" id="GO:0019133">
    <property type="term" value="F:choline monooxygenase activity"/>
    <property type="evidence" value="ECO:0007669"/>
    <property type="project" value="UniProtKB-EC"/>
</dbReference>
<name>A0ABU1V993_9BURK</name>
<organism evidence="9 10">
    <name type="scientific">Hydrogenophaga laconesensis</name>
    <dbReference type="NCBI Taxonomy" id="1805971"/>
    <lineage>
        <taxon>Bacteria</taxon>
        <taxon>Pseudomonadati</taxon>
        <taxon>Pseudomonadota</taxon>
        <taxon>Betaproteobacteria</taxon>
        <taxon>Burkholderiales</taxon>
        <taxon>Comamonadaceae</taxon>
        <taxon>Hydrogenophaga</taxon>
    </lineage>
</organism>
<keyword evidence="10" id="KW-1185">Reference proteome</keyword>
<evidence type="ECO:0000256" key="5">
    <source>
        <dbReference type="ARBA" id="ARBA00023002"/>
    </source>
</evidence>